<comment type="caution">
    <text evidence="1">The sequence shown here is derived from an EMBL/GenBank/DDBJ whole genome shotgun (WGS) entry which is preliminary data.</text>
</comment>
<reference evidence="1" key="1">
    <citation type="submission" date="2019-08" db="EMBL/GenBank/DDBJ databases">
        <authorList>
            <person name="Kucharzyk K."/>
            <person name="Murdoch R.W."/>
            <person name="Higgins S."/>
            <person name="Loffler F."/>
        </authorList>
    </citation>
    <scope>NUCLEOTIDE SEQUENCE</scope>
</reference>
<dbReference type="EMBL" id="VSSQ01000139">
    <property type="protein sequence ID" value="MPL80594.1"/>
    <property type="molecule type" value="Genomic_DNA"/>
</dbReference>
<sequence>MKMKRFIRPLFLAAGMLLLLSLSSKATNNPEGFVTMDRNIRQMISFYDSDTIILVVPDHYRISENDMNEIRNFVFWKQKPEYIVKCESELNDSDLRFNLHFFGPCYRFSGVHFSGTPFAISENGFTFGGAGFTQPEDAFYFMNSSGNRLYTCRNGENAPLSYTRRMAGAYQLYVFSGERIVVPALPQETEHRIASMVWFHTGRIASQNTMNRAD</sequence>
<protein>
    <submittedName>
        <fullName evidence="1">Uncharacterized protein</fullName>
    </submittedName>
</protein>
<dbReference type="AlphaFoldDB" id="A0A644UNT8"/>
<proteinExistence type="predicted"/>
<gene>
    <name evidence="1" type="ORF">SDC9_26495</name>
</gene>
<evidence type="ECO:0000313" key="1">
    <source>
        <dbReference type="EMBL" id="MPL80594.1"/>
    </source>
</evidence>
<name>A0A644UNT8_9ZZZZ</name>
<accession>A0A644UNT8</accession>
<organism evidence="1">
    <name type="scientific">bioreactor metagenome</name>
    <dbReference type="NCBI Taxonomy" id="1076179"/>
    <lineage>
        <taxon>unclassified sequences</taxon>
        <taxon>metagenomes</taxon>
        <taxon>ecological metagenomes</taxon>
    </lineage>
</organism>